<feature type="domain" description="Ig-like" evidence="5">
    <location>
        <begin position="170"/>
        <end position="293"/>
    </location>
</feature>
<evidence type="ECO:0000256" key="4">
    <source>
        <dbReference type="SAM" id="Phobius"/>
    </source>
</evidence>
<dbReference type="Pfam" id="PF13855">
    <property type="entry name" value="LRR_8"/>
    <property type="match status" value="1"/>
</dbReference>
<dbReference type="InParanoid" id="C3YUK9"/>
<dbReference type="Pfam" id="PF01463">
    <property type="entry name" value="LRRCT"/>
    <property type="match status" value="1"/>
</dbReference>
<dbReference type="PROSITE" id="PS50835">
    <property type="entry name" value="IG_LIKE"/>
    <property type="match status" value="1"/>
</dbReference>
<keyword evidence="4" id="KW-0812">Transmembrane</keyword>
<organism>
    <name type="scientific">Branchiostoma floridae</name>
    <name type="common">Florida lancelet</name>
    <name type="synonym">Amphioxus</name>
    <dbReference type="NCBI Taxonomy" id="7739"/>
    <lineage>
        <taxon>Eukaryota</taxon>
        <taxon>Metazoa</taxon>
        <taxon>Chordata</taxon>
        <taxon>Cephalochordata</taxon>
        <taxon>Leptocardii</taxon>
        <taxon>Amphioxiformes</taxon>
        <taxon>Branchiostomatidae</taxon>
        <taxon>Branchiostoma</taxon>
    </lineage>
</organism>
<name>C3YUK9_BRAFL</name>
<dbReference type="PANTHER" id="PTHR24369">
    <property type="entry name" value="ANTIGEN BSP, PUTATIVE-RELATED"/>
    <property type="match status" value="1"/>
</dbReference>
<protein>
    <recommendedName>
        <fullName evidence="5">Ig-like domain-containing protein</fullName>
    </recommendedName>
</protein>
<feature type="transmembrane region" description="Helical" evidence="4">
    <location>
        <begin position="341"/>
        <end position="363"/>
    </location>
</feature>
<dbReference type="AlphaFoldDB" id="C3YUK9"/>
<proteinExistence type="predicted"/>
<keyword evidence="3" id="KW-0677">Repeat</keyword>
<accession>C3YUK9</accession>
<dbReference type="InterPro" id="IPR032675">
    <property type="entry name" value="LRR_dom_sf"/>
</dbReference>
<dbReference type="InterPro" id="IPR050541">
    <property type="entry name" value="LRR_TM_domain-containing"/>
</dbReference>
<keyword evidence="2" id="KW-0732">Signal</keyword>
<reference evidence="6" key="1">
    <citation type="journal article" date="2008" name="Nature">
        <title>The amphioxus genome and the evolution of the chordate karyotype.</title>
        <authorList>
            <consortium name="US DOE Joint Genome Institute (JGI-PGF)"/>
            <person name="Putnam N.H."/>
            <person name="Butts T."/>
            <person name="Ferrier D.E.K."/>
            <person name="Furlong R.F."/>
            <person name="Hellsten U."/>
            <person name="Kawashima T."/>
            <person name="Robinson-Rechavi M."/>
            <person name="Shoguchi E."/>
            <person name="Terry A."/>
            <person name="Yu J.-K."/>
            <person name="Benito-Gutierrez E.L."/>
            <person name="Dubchak I."/>
            <person name="Garcia-Fernandez J."/>
            <person name="Gibson-Brown J.J."/>
            <person name="Grigoriev I.V."/>
            <person name="Horton A.C."/>
            <person name="de Jong P.J."/>
            <person name="Jurka J."/>
            <person name="Kapitonov V.V."/>
            <person name="Kohara Y."/>
            <person name="Kuroki Y."/>
            <person name="Lindquist E."/>
            <person name="Lucas S."/>
            <person name="Osoegawa K."/>
            <person name="Pennacchio L.A."/>
            <person name="Salamov A.A."/>
            <person name="Satou Y."/>
            <person name="Sauka-Spengler T."/>
            <person name="Schmutz J."/>
            <person name="Shin-I T."/>
            <person name="Toyoda A."/>
            <person name="Bronner-Fraser M."/>
            <person name="Fujiyama A."/>
            <person name="Holland L.Z."/>
            <person name="Holland P.W.H."/>
            <person name="Satoh N."/>
            <person name="Rokhsar D.S."/>
        </authorList>
    </citation>
    <scope>NUCLEOTIDE SEQUENCE [LARGE SCALE GENOMIC DNA]</scope>
    <source>
        <strain evidence="6">S238N-H82</strain>
        <tissue evidence="6">Testes</tissue>
    </source>
</reference>
<keyword evidence="1" id="KW-0433">Leucine-rich repeat</keyword>
<dbReference type="InterPro" id="IPR001611">
    <property type="entry name" value="Leu-rich_rpt"/>
</dbReference>
<dbReference type="SMART" id="SM00369">
    <property type="entry name" value="LRR_TYP"/>
    <property type="match status" value="3"/>
</dbReference>
<gene>
    <name evidence="6" type="ORF">BRAFLDRAFT_74018</name>
</gene>
<dbReference type="eggNOG" id="KOG2408">
    <property type="taxonomic scope" value="Eukaryota"/>
</dbReference>
<dbReference type="InterPro" id="IPR000483">
    <property type="entry name" value="Cys-rich_flank_reg_C"/>
</dbReference>
<dbReference type="SUPFAM" id="SSF52058">
    <property type="entry name" value="L domain-like"/>
    <property type="match status" value="1"/>
</dbReference>
<dbReference type="InterPro" id="IPR007110">
    <property type="entry name" value="Ig-like_dom"/>
</dbReference>
<dbReference type="PANTHER" id="PTHR24369:SF210">
    <property type="entry name" value="CHAOPTIN-RELATED"/>
    <property type="match status" value="1"/>
</dbReference>
<dbReference type="InterPro" id="IPR003591">
    <property type="entry name" value="Leu-rich_rpt_typical-subtyp"/>
</dbReference>
<keyword evidence="4" id="KW-0472">Membrane</keyword>
<evidence type="ECO:0000256" key="1">
    <source>
        <dbReference type="ARBA" id="ARBA00022614"/>
    </source>
</evidence>
<dbReference type="Gene3D" id="3.80.10.10">
    <property type="entry name" value="Ribonuclease Inhibitor"/>
    <property type="match status" value="1"/>
</dbReference>
<evidence type="ECO:0000256" key="2">
    <source>
        <dbReference type="ARBA" id="ARBA00022729"/>
    </source>
</evidence>
<keyword evidence="4" id="KW-1133">Transmembrane helix</keyword>
<evidence type="ECO:0000256" key="3">
    <source>
        <dbReference type="ARBA" id="ARBA00022737"/>
    </source>
</evidence>
<evidence type="ECO:0000313" key="6">
    <source>
        <dbReference type="EMBL" id="EEN55910.1"/>
    </source>
</evidence>
<sequence length="539" mass="59780">MTGLNCTNEELGSCLPDIFDGLMLIGHYDRNGTLNPLPTLSAFDELSLFGGQIKNVKERAFVTLASLQTLSLNKNSIQVVGNWFDGLENMTKLSLSRNKIEHIVIGAFEPLQKLQFLELDENRIHNVEACLKTKGVAILGTIDNLYCSYPPHLKGKKISQVSREDMPCPPPVAKVSRADNGTTLLCEVYWEQQPDISWVGPEGSNISASPNTSGNGITTHLENVVTPEGHSLSFSTDCSGHQTEGSTLNFKGKSTYKLHMSQEAFLEWTEGAYRCVITYPVGHFSVNMTLSLTNPTANDSRSSASGDGDQSPVVVATTKMPVEYILLPLHQQAQYHRMLDFIYTVMIAVSVSLMVGLTVGWLIRNKAPLKQRDGPAMTDRSSFPLSHRSSLSSLRHYEVIPDDILTPLRQYAQVFLNPQYAYGQGNMKLRPSKHSDVFLTPQYGQGNVKQGSSKHTEVFVNPQYGRGKGKINHKRRWSTPVLLPCIGQVGIVRQSLQHELPSPDEKAEQSQNLLLLRGDLHVAKGRRSPIKTSHRYTLP</sequence>
<evidence type="ECO:0000259" key="5">
    <source>
        <dbReference type="PROSITE" id="PS50835"/>
    </source>
</evidence>
<dbReference type="EMBL" id="GG666554">
    <property type="protein sequence ID" value="EEN55910.1"/>
    <property type="molecule type" value="Genomic_DNA"/>
</dbReference>